<reference evidence="1" key="1">
    <citation type="submission" date="2020-04" db="EMBL/GenBank/DDBJ databases">
        <authorList>
            <person name="Broberg M."/>
        </authorList>
    </citation>
    <scope>NUCLEOTIDE SEQUENCE</scope>
</reference>
<evidence type="ECO:0000313" key="2">
    <source>
        <dbReference type="Proteomes" id="UP000836387"/>
    </source>
</evidence>
<keyword evidence="2" id="KW-1185">Reference proteome</keyword>
<name>A0ACA9TKH1_BIOOC</name>
<sequence>MPLFLFFAPAHAAHELAADATKETRIGNRVIRTNKPTRNLLFLRGPSSPSLILLRTTSNTCEGMRLLNVLIRCLSAITTVAVAAGQYSGGDTSGCGKTHLFQGVTQTRIIRSSGKYRAYGVHLPSGYDKNKRYPTILGFHGSSSIGLFFELDTRLSSSKYPADSIVVYPNGIGGAWAGASYSETTVTEDLQFVWDILTDLRRYFCVDSARIYATGMSIGGGFVDTIACNATVGGEFAAFAPASGSFYTDNDANHESCKPARVPTPIIEIHGGADTSVAYNGGVGEGGINPAIPAWLDRWAERNQCDKPNSQSDLYGGDVHHLSWTCKGVAGALQHYKTDDQKHCWASTEINFSQLAAGDKPTHIEASAIFREFFKSFTRPA</sequence>
<dbReference type="EMBL" id="CADEHS020000005">
    <property type="protein sequence ID" value="CAG9941041.1"/>
    <property type="molecule type" value="Genomic_DNA"/>
</dbReference>
<gene>
    <name evidence="1" type="ORF">CRV2_00002465</name>
</gene>
<proteinExistence type="predicted"/>
<organism evidence="1 2">
    <name type="scientific">Clonostachys rosea f. rosea IK726</name>
    <dbReference type="NCBI Taxonomy" id="1349383"/>
    <lineage>
        <taxon>Eukaryota</taxon>
        <taxon>Fungi</taxon>
        <taxon>Dikarya</taxon>
        <taxon>Ascomycota</taxon>
        <taxon>Pezizomycotina</taxon>
        <taxon>Sordariomycetes</taxon>
        <taxon>Hypocreomycetidae</taxon>
        <taxon>Hypocreales</taxon>
        <taxon>Bionectriaceae</taxon>
        <taxon>Clonostachys</taxon>
    </lineage>
</organism>
<reference evidence="1" key="2">
    <citation type="submission" date="2021-10" db="EMBL/GenBank/DDBJ databases">
        <authorList>
            <person name="Piombo E."/>
        </authorList>
    </citation>
    <scope>NUCLEOTIDE SEQUENCE</scope>
</reference>
<protein>
    <submittedName>
        <fullName evidence="1">Uncharacterized protein</fullName>
    </submittedName>
</protein>
<comment type="caution">
    <text evidence="1">The sequence shown here is derived from an EMBL/GenBank/DDBJ whole genome shotgun (WGS) entry which is preliminary data.</text>
</comment>
<accession>A0ACA9TKH1</accession>
<dbReference type="Proteomes" id="UP000836387">
    <property type="component" value="Unassembled WGS sequence"/>
</dbReference>
<evidence type="ECO:0000313" key="1">
    <source>
        <dbReference type="EMBL" id="CAG9941041.1"/>
    </source>
</evidence>